<dbReference type="InterPro" id="IPR036390">
    <property type="entry name" value="WH_DNA-bd_sf"/>
</dbReference>
<evidence type="ECO:0000313" key="7">
    <source>
        <dbReference type="Proteomes" id="UP000886817"/>
    </source>
</evidence>
<dbReference type="Gene3D" id="1.10.10.10">
    <property type="entry name" value="Winged helix-like DNA-binding domain superfamily/Winged helix DNA-binding domain"/>
    <property type="match status" value="1"/>
</dbReference>
<dbReference type="InterPro" id="IPR014710">
    <property type="entry name" value="RmlC-like_jellyroll"/>
</dbReference>
<name>A0A9D1WG01_9FIRM</name>
<dbReference type="CDD" id="cd00038">
    <property type="entry name" value="CAP_ED"/>
    <property type="match status" value="1"/>
</dbReference>
<feature type="domain" description="HTH crp-type" evidence="5">
    <location>
        <begin position="170"/>
        <end position="241"/>
    </location>
</feature>
<dbReference type="SUPFAM" id="SSF46785">
    <property type="entry name" value="Winged helix' DNA-binding domain"/>
    <property type="match status" value="1"/>
</dbReference>
<dbReference type="Pfam" id="PF00027">
    <property type="entry name" value="cNMP_binding"/>
    <property type="match status" value="1"/>
</dbReference>
<evidence type="ECO:0000256" key="1">
    <source>
        <dbReference type="ARBA" id="ARBA00023015"/>
    </source>
</evidence>
<dbReference type="EMBL" id="DXEX01000051">
    <property type="protein sequence ID" value="HIX58471.1"/>
    <property type="molecule type" value="Genomic_DNA"/>
</dbReference>
<proteinExistence type="predicted"/>
<evidence type="ECO:0000259" key="4">
    <source>
        <dbReference type="PROSITE" id="PS50042"/>
    </source>
</evidence>
<dbReference type="PANTHER" id="PTHR24567:SF74">
    <property type="entry name" value="HTH-TYPE TRANSCRIPTIONAL REGULATOR ARCR"/>
    <property type="match status" value="1"/>
</dbReference>
<dbReference type="SUPFAM" id="SSF51206">
    <property type="entry name" value="cAMP-binding domain-like"/>
    <property type="match status" value="1"/>
</dbReference>
<dbReference type="AlphaFoldDB" id="A0A9D1WG01"/>
<dbReference type="InterPro" id="IPR000595">
    <property type="entry name" value="cNMP-bd_dom"/>
</dbReference>
<organism evidence="6 7">
    <name type="scientific">Candidatus Blautia gallistercoris</name>
    <dbReference type="NCBI Taxonomy" id="2838490"/>
    <lineage>
        <taxon>Bacteria</taxon>
        <taxon>Bacillati</taxon>
        <taxon>Bacillota</taxon>
        <taxon>Clostridia</taxon>
        <taxon>Lachnospirales</taxon>
        <taxon>Lachnospiraceae</taxon>
        <taxon>Blautia</taxon>
    </lineage>
</organism>
<feature type="domain" description="Cyclic nucleotide-binding" evidence="4">
    <location>
        <begin position="35"/>
        <end position="105"/>
    </location>
</feature>
<evidence type="ECO:0000259" key="5">
    <source>
        <dbReference type="PROSITE" id="PS51063"/>
    </source>
</evidence>
<dbReference type="GO" id="GO:0003700">
    <property type="term" value="F:DNA-binding transcription factor activity"/>
    <property type="evidence" value="ECO:0007669"/>
    <property type="project" value="TreeGrafter"/>
</dbReference>
<dbReference type="PROSITE" id="PS51063">
    <property type="entry name" value="HTH_CRP_2"/>
    <property type="match status" value="1"/>
</dbReference>
<dbReference type="InterPro" id="IPR036388">
    <property type="entry name" value="WH-like_DNA-bd_sf"/>
</dbReference>
<dbReference type="Gene3D" id="2.60.120.10">
    <property type="entry name" value="Jelly Rolls"/>
    <property type="match status" value="1"/>
</dbReference>
<evidence type="ECO:0000313" key="6">
    <source>
        <dbReference type="EMBL" id="HIX58471.1"/>
    </source>
</evidence>
<dbReference type="InterPro" id="IPR018490">
    <property type="entry name" value="cNMP-bd_dom_sf"/>
</dbReference>
<keyword evidence="2" id="KW-0238">DNA-binding</keyword>
<reference evidence="6" key="1">
    <citation type="journal article" date="2021" name="PeerJ">
        <title>Extensive microbial diversity within the chicken gut microbiome revealed by metagenomics and culture.</title>
        <authorList>
            <person name="Gilroy R."/>
            <person name="Ravi A."/>
            <person name="Getino M."/>
            <person name="Pursley I."/>
            <person name="Horton D.L."/>
            <person name="Alikhan N.F."/>
            <person name="Baker D."/>
            <person name="Gharbi K."/>
            <person name="Hall N."/>
            <person name="Watson M."/>
            <person name="Adriaenssens E.M."/>
            <person name="Foster-Nyarko E."/>
            <person name="Jarju S."/>
            <person name="Secka A."/>
            <person name="Antonio M."/>
            <person name="Oren A."/>
            <person name="Chaudhuri R.R."/>
            <person name="La Ragione R."/>
            <person name="Hildebrand F."/>
            <person name="Pallen M.J."/>
        </authorList>
    </citation>
    <scope>NUCLEOTIDE SEQUENCE</scope>
    <source>
        <strain evidence="6">ChiSjej1B19-8411</strain>
    </source>
</reference>
<dbReference type="PANTHER" id="PTHR24567">
    <property type="entry name" value="CRP FAMILY TRANSCRIPTIONAL REGULATORY PROTEIN"/>
    <property type="match status" value="1"/>
</dbReference>
<dbReference type="SMART" id="SM00419">
    <property type="entry name" value="HTH_CRP"/>
    <property type="match status" value="1"/>
</dbReference>
<dbReference type="GO" id="GO:0003677">
    <property type="term" value="F:DNA binding"/>
    <property type="evidence" value="ECO:0007669"/>
    <property type="project" value="UniProtKB-KW"/>
</dbReference>
<dbReference type="Proteomes" id="UP000886817">
    <property type="component" value="Unassembled WGS sequence"/>
</dbReference>
<evidence type="ECO:0000256" key="3">
    <source>
        <dbReference type="ARBA" id="ARBA00023163"/>
    </source>
</evidence>
<comment type="caution">
    <text evidence="6">The sequence shown here is derived from an EMBL/GenBank/DDBJ whole genome shotgun (WGS) entry which is preliminary data.</text>
</comment>
<reference evidence="6" key="2">
    <citation type="submission" date="2021-04" db="EMBL/GenBank/DDBJ databases">
        <authorList>
            <person name="Gilroy R."/>
        </authorList>
    </citation>
    <scope>NUCLEOTIDE SEQUENCE</scope>
    <source>
        <strain evidence="6">ChiSjej1B19-8411</strain>
    </source>
</reference>
<gene>
    <name evidence="6" type="ORF">IAA45_01970</name>
</gene>
<keyword evidence="3" id="KW-0804">Transcription</keyword>
<keyword evidence="1" id="KW-0805">Transcription regulation</keyword>
<accession>A0A9D1WG01</accession>
<dbReference type="GO" id="GO:0005829">
    <property type="term" value="C:cytosol"/>
    <property type="evidence" value="ECO:0007669"/>
    <property type="project" value="TreeGrafter"/>
</dbReference>
<evidence type="ECO:0000256" key="2">
    <source>
        <dbReference type="ARBA" id="ARBA00023125"/>
    </source>
</evidence>
<dbReference type="PROSITE" id="PS50042">
    <property type="entry name" value="CNMP_BINDING_3"/>
    <property type="match status" value="1"/>
</dbReference>
<dbReference type="Pfam" id="PF13545">
    <property type="entry name" value="HTH_Crp_2"/>
    <property type="match status" value="1"/>
</dbReference>
<protein>
    <submittedName>
        <fullName evidence="6">Crp/Fnr family transcriptional regulator</fullName>
    </submittedName>
</protein>
<dbReference type="InterPro" id="IPR050397">
    <property type="entry name" value="Env_Response_Regulators"/>
</dbReference>
<sequence>MRRQKQTMDCAARDTLQKGEETIMENHPKLNPLWALEGSSQKTRLDFARSGEIFSYPKGHLCLRAGETNSQIFFILSGKVQIYNLTKCGKKKILFILGKDNIANESLAGDRNTIFCETIEPCSFYVVPRELLLSLMEKDFSFTLTLFRYQERKLWRLEHQLKNTMGSIYLERKLASKLWKLARDFGVPTERGIRIDLQLSITFLADLLGAPRETTSRVCRKLVEQGLILMEKKQIYIPDPAKMAHFYKNGSSLP</sequence>
<dbReference type="InterPro" id="IPR012318">
    <property type="entry name" value="HTH_CRP"/>
</dbReference>